<dbReference type="eggNOG" id="ENOG50333IZ">
    <property type="taxonomic scope" value="Bacteria"/>
</dbReference>
<dbReference type="EMBL" id="APML01000019">
    <property type="protein sequence ID" value="ENH97394.1"/>
    <property type="molecule type" value="Genomic_DNA"/>
</dbReference>
<evidence type="ECO:0008006" key="3">
    <source>
        <dbReference type="Google" id="ProtNLM"/>
    </source>
</evidence>
<dbReference type="RefSeq" id="WP_003466277.1">
    <property type="nucleotide sequence ID" value="NZ_APML01000019.1"/>
</dbReference>
<evidence type="ECO:0000313" key="2">
    <source>
        <dbReference type="Proteomes" id="UP000012283"/>
    </source>
</evidence>
<sequence length="72" mass="8667">MNKMLRMCYEMMKVILLFIICTVIFYYCIKAVHEEYGQLGRYEEPQGKAIKVMDQEDETVMERLSIFFRLGE</sequence>
<dbReference type="InterPro" id="IPR025321">
    <property type="entry name" value="DUF4227"/>
</dbReference>
<dbReference type="AlphaFoldDB" id="N4WDR6"/>
<reference evidence="1 2" key="1">
    <citation type="submission" date="2013-03" db="EMBL/GenBank/DDBJ databases">
        <title>Draft genome sequence of Gracibacillus halophilus YIM-C55.5, a moderately halophilic and thermophilic organism from the Xiaochaidamu salt lake.</title>
        <authorList>
            <person name="Sugumar T."/>
            <person name="Polireddy D.R."/>
            <person name="Antony A."/>
            <person name="Madhava Y.R."/>
            <person name="Sivakumar N."/>
        </authorList>
    </citation>
    <scope>NUCLEOTIDE SEQUENCE [LARGE SCALE GENOMIC DNA]</scope>
    <source>
        <strain evidence="1 2">YIM-C55.5</strain>
    </source>
</reference>
<dbReference type="STRING" id="1308866.J416_05248"/>
<dbReference type="Pfam" id="PF14004">
    <property type="entry name" value="DUF4227"/>
    <property type="match status" value="1"/>
</dbReference>
<dbReference type="OrthoDB" id="2691647at2"/>
<keyword evidence="2" id="KW-1185">Reference proteome</keyword>
<gene>
    <name evidence="1" type="ORF">J416_05248</name>
</gene>
<dbReference type="Proteomes" id="UP000012283">
    <property type="component" value="Unassembled WGS sequence"/>
</dbReference>
<accession>N4WDR6</accession>
<dbReference type="PATRIC" id="fig|1308866.3.peg.1060"/>
<name>N4WDR6_9BACI</name>
<protein>
    <recommendedName>
        <fullName evidence="3">DUF4227 family protein</fullName>
    </recommendedName>
</protein>
<evidence type="ECO:0000313" key="1">
    <source>
        <dbReference type="EMBL" id="ENH97394.1"/>
    </source>
</evidence>
<organism evidence="1 2">
    <name type="scientific">Gracilibacillus halophilus YIM-C55.5</name>
    <dbReference type="NCBI Taxonomy" id="1308866"/>
    <lineage>
        <taxon>Bacteria</taxon>
        <taxon>Bacillati</taxon>
        <taxon>Bacillota</taxon>
        <taxon>Bacilli</taxon>
        <taxon>Bacillales</taxon>
        <taxon>Bacillaceae</taxon>
        <taxon>Gracilibacillus</taxon>
    </lineage>
</organism>
<proteinExistence type="predicted"/>
<comment type="caution">
    <text evidence="1">The sequence shown here is derived from an EMBL/GenBank/DDBJ whole genome shotgun (WGS) entry which is preliminary data.</text>
</comment>